<dbReference type="PROSITE" id="PS00134">
    <property type="entry name" value="TRYPSIN_HIS"/>
    <property type="match status" value="1"/>
</dbReference>
<dbReference type="InterPro" id="IPR001314">
    <property type="entry name" value="Peptidase_S1A"/>
</dbReference>
<protein>
    <recommendedName>
        <fullName evidence="2">Peptidase S1 domain-containing protein</fullName>
    </recommendedName>
</protein>
<gene>
    <name evidence="3" type="ORF">CLODIP_2_CD11290</name>
</gene>
<dbReference type="InterPro" id="IPR009003">
    <property type="entry name" value="Peptidase_S1_PA"/>
</dbReference>
<evidence type="ECO:0000313" key="4">
    <source>
        <dbReference type="Proteomes" id="UP000494165"/>
    </source>
</evidence>
<name>A0A8S1D008_9INSE</name>
<accession>A0A8S1D008</accession>
<proteinExistence type="predicted"/>
<dbReference type="Pfam" id="PF00089">
    <property type="entry name" value="Trypsin"/>
    <property type="match status" value="1"/>
</dbReference>
<dbReference type="PANTHER" id="PTHR24260:SF143">
    <property type="entry name" value="SERINE PROTEASE GD-LIKE PROTEIN"/>
    <property type="match status" value="1"/>
</dbReference>
<dbReference type="GO" id="GO:0006508">
    <property type="term" value="P:proteolysis"/>
    <property type="evidence" value="ECO:0007669"/>
    <property type="project" value="InterPro"/>
</dbReference>
<dbReference type="PRINTS" id="PR00722">
    <property type="entry name" value="CHYMOTRYPSIN"/>
</dbReference>
<dbReference type="PANTHER" id="PTHR24260">
    <property type="match status" value="1"/>
</dbReference>
<comment type="caution">
    <text evidence="3">The sequence shown here is derived from an EMBL/GenBank/DDBJ whole genome shotgun (WGS) entry which is preliminary data.</text>
</comment>
<feature type="signal peptide" evidence="1">
    <location>
        <begin position="1"/>
        <end position="18"/>
    </location>
</feature>
<dbReference type="Proteomes" id="UP000494165">
    <property type="component" value="Unassembled WGS sequence"/>
</dbReference>
<dbReference type="OrthoDB" id="7723891at2759"/>
<sequence>MSTGIFLLLMTTVVACEGAIYLDERPRQPASECRNYGKERPELEAPVYSPGDENLSFEDCGLWDGTGDMPWTVIIIIYTNDGAFATDTHVDNPMYGFLVSMQTVLVSFRSVIPRYEVENYRLYAGPCFSGPKTDSCKFGRGLLKQKVLSRESLSLKIQPVALTQHLRPICLWNRNNLQDSSFQSYIFTKKEIKLRATSLLNHQQCYRNNLTYPPICENMDKLMCTSFELSGEFLTMKVANRHYLRAVEWGYPMLSSDQVENRILWTDILDGVNHLIVAHSPDLTLMPKPPKPAKKIDFGVQESFAGCGEIAQDKRRGRQRRDDSRFAFIHHGTNAPIEQNPWHASLTVHLPMTEPNYDFCGGTLVSKRVVVTAAHCLFSPLTGAQYEAEWLEITLGIYNAVDNDEIGRQMVLAASVVIHQGYKHDRKDLQHDLALIIVNESSIHITERVKPACLWNREYDFHHIKNKIGKVVGFGLIENYSRPNILQKAFLRIAPHDDCFFSNKKFFSKNLRPVQNFCAGFPNNATNVCAGDSGGGLLIAESTSNGKQRFFLRGVVSFGLSKIEEINNIRTRVCDTNQFALFVDITYYMDWIVRNSPDISGKL</sequence>
<dbReference type="EMBL" id="CADEPI010000088">
    <property type="protein sequence ID" value="CAB3373663.1"/>
    <property type="molecule type" value="Genomic_DNA"/>
</dbReference>
<evidence type="ECO:0000256" key="1">
    <source>
        <dbReference type="SAM" id="SignalP"/>
    </source>
</evidence>
<dbReference type="GO" id="GO:0004252">
    <property type="term" value="F:serine-type endopeptidase activity"/>
    <property type="evidence" value="ECO:0007669"/>
    <property type="project" value="InterPro"/>
</dbReference>
<reference evidence="3 4" key="1">
    <citation type="submission" date="2020-04" db="EMBL/GenBank/DDBJ databases">
        <authorList>
            <person name="Alioto T."/>
            <person name="Alioto T."/>
            <person name="Gomez Garrido J."/>
        </authorList>
    </citation>
    <scope>NUCLEOTIDE SEQUENCE [LARGE SCALE GENOMIC DNA]</scope>
</reference>
<dbReference type="InterPro" id="IPR051333">
    <property type="entry name" value="CLIP_Serine_Protease"/>
</dbReference>
<evidence type="ECO:0000313" key="3">
    <source>
        <dbReference type="EMBL" id="CAB3373663.1"/>
    </source>
</evidence>
<dbReference type="AlphaFoldDB" id="A0A8S1D008"/>
<feature type="domain" description="Peptidase S1" evidence="2">
    <location>
        <begin position="329"/>
        <end position="597"/>
    </location>
</feature>
<dbReference type="InterPro" id="IPR018114">
    <property type="entry name" value="TRYPSIN_HIS"/>
</dbReference>
<keyword evidence="4" id="KW-1185">Reference proteome</keyword>
<dbReference type="SUPFAM" id="SSF50494">
    <property type="entry name" value="Trypsin-like serine proteases"/>
    <property type="match status" value="1"/>
</dbReference>
<evidence type="ECO:0000259" key="2">
    <source>
        <dbReference type="PROSITE" id="PS50240"/>
    </source>
</evidence>
<dbReference type="InterPro" id="IPR043504">
    <property type="entry name" value="Peptidase_S1_PA_chymotrypsin"/>
</dbReference>
<dbReference type="CDD" id="cd00190">
    <property type="entry name" value="Tryp_SPc"/>
    <property type="match status" value="1"/>
</dbReference>
<dbReference type="PROSITE" id="PS50240">
    <property type="entry name" value="TRYPSIN_DOM"/>
    <property type="match status" value="1"/>
</dbReference>
<dbReference type="SMART" id="SM00020">
    <property type="entry name" value="Tryp_SPc"/>
    <property type="match status" value="1"/>
</dbReference>
<feature type="chain" id="PRO_5035779218" description="Peptidase S1 domain-containing protein" evidence="1">
    <location>
        <begin position="19"/>
        <end position="603"/>
    </location>
</feature>
<keyword evidence="1" id="KW-0732">Signal</keyword>
<organism evidence="3 4">
    <name type="scientific">Cloeon dipterum</name>
    <dbReference type="NCBI Taxonomy" id="197152"/>
    <lineage>
        <taxon>Eukaryota</taxon>
        <taxon>Metazoa</taxon>
        <taxon>Ecdysozoa</taxon>
        <taxon>Arthropoda</taxon>
        <taxon>Hexapoda</taxon>
        <taxon>Insecta</taxon>
        <taxon>Pterygota</taxon>
        <taxon>Palaeoptera</taxon>
        <taxon>Ephemeroptera</taxon>
        <taxon>Pisciforma</taxon>
        <taxon>Baetidae</taxon>
        <taxon>Cloeon</taxon>
    </lineage>
</organism>
<dbReference type="Gene3D" id="2.40.10.10">
    <property type="entry name" value="Trypsin-like serine proteases"/>
    <property type="match status" value="1"/>
</dbReference>
<dbReference type="InterPro" id="IPR001254">
    <property type="entry name" value="Trypsin_dom"/>
</dbReference>